<organism evidence="3 4">
    <name type="scientific">Cryomyces antarcticus</name>
    <dbReference type="NCBI Taxonomy" id="329879"/>
    <lineage>
        <taxon>Eukaryota</taxon>
        <taxon>Fungi</taxon>
        <taxon>Dikarya</taxon>
        <taxon>Ascomycota</taxon>
        <taxon>Pezizomycotina</taxon>
        <taxon>Dothideomycetes</taxon>
        <taxon>Dothideomycetes incertae sedis</taxon>
        <taxon>Cryomyces</taxon>
    </lineage>
</organism>
<keyword evidence="4" id="KW-1185">Reference proteome</keyword>
<keyword evidence="2" id="KW-1133">Transmembrane helix</keyword>
<comment type="caution">
    <text evidence="3">The sequence shown here is derived from an EMBL/GenBank/DDBJ whole genome shotgun (WGS) entry which is preliminary data.</text>
</comment>
<evidence type="ECO:0000256" key="2">
    <source>
        <dbReference type="SAM" id="Phobius"/>
    </source>
</evidence>
<dbReference type="Proteomes" id="UP001357485">
    <property type="component" value="Unassembled WGS sequence"/>
</dbReference>
<dbReference type="EMBL" id="JAVRRA010028886">
    <property type="protein sequence ID" value="KAK5025583.1"/>
    <property type="molecule type" value="Genomic_DNA"/>
</dbReference>
<evidence type="ECO:0000313" key="3">
    <source>
        <dbReference type="EMBL" id="KAK5025583.1"/>
    </source>
</evidence>
<feature type="compositionally biased region" description="Polar residues" evidence="1">
    <location>
        <begin position="1"/>
        <end position="17"/>
    </location>
</feature>
<keyword evidence="2" id="KW-0472">Membrane</keyword>
<evidence type="ECO:0000256" key="1">
    <source>
        <dbReference type="SAM" id="MobiDB-lite"/>
    </source>
</evidence>
<feature type="transmembrane region" description="Helical" evidence="2">
    <location>
        <begin position="45"/>
        <end position="63"/>
    </location>
</feature>
<name>A0ABR0ITR2_9PEZI</name>
<sequence>NSRASVLKTASTVGSRRSNGDWKKTVSASSMSTSSPVERMSMKNFGRSSIIFLYALVFPWRFVSRLTEKRDGS</sequence>
<feature type="region of interest" description="Disordered" evidence="1">
    <location>
        <begin position="1"/>
        <end position="28"/>
    </location>
</feature>
<feature type="non-terminal residue" evidence="3">
    <location>
        <position position="1"/>
    </location>
</feature>
<proteinExistence type="predicted"/>
<keyword evidence="2" id="KW-0812">Transmembrane</keyword>
<evidence type="ECO:0000313" key="4">
    <source>
        <dbReference type="Proteomes" id="UP001357485"/>
    </source>
</evidence>
<gene>
    <name evidence="3" type="ORF">LTR16_012280</name>
</gene>
<protein>
    <submittedName>
        <fullName evidence="3">Uncharacterized protein</fullName>
    </submittedName>
</protein>
<reference evidence="3 4" key="1">
    <citation type="submission" date="2023-08" db="EMBL/GenBank/DDBJ databases">
        <title>Black Yeasts Isolated from many extreme environments.</title>
        <authorList>
            <person name="Coleine C."/>
            <person name="Stajich J.E."/>
            <person name="Selbmann L."/>
        </authorList>
    </citation>
    <scope>NUCLEOTIDE SEQUENCE [LARGE SCALE GENOMIC DNA]</scope>
    <source>
        <strain evidence="3 4">CCFEE 536</strain>
    </source>
</reference>
<accession>A0ABR0ITR2</accession>